<dbReference type="Pfam" id="PF17921">
    <property type="entry name" value="Integrase_H2C2"/>
    <property type="match status" value="1"/>
</dbReference>
<dbReference type="Gene3D" id="1.10.340.70">
    <property type="match status" value="1"/>
</dbReference>
<accession>A0A6V7PY09</accession>
<protein>
    <recommendedName>
        <fullName evidence="1">Integrase zinc-binding domain-containing protein</fullName>
    </recommendedName>
</protein>
<dbReference type="InterPro" id="IPR036397">
    <property type="entry name" value="RNaseH_sf"/>
</dbReference>
<dbReference type="InterPro" id="IPR012337">
    <property type="entry name" value="RNaseH-like_sf"/>
</dbReference>
<feature type="domain" description="Integrase zinc-binding" evidence="1">
    <location>
        <begin position="1"/>
        <end position="33"/>
    </location>
</feature>
<dbReference type="Gene3D" id="3.30.420.10">
    <property type="entry name" value="Ribonuclease H-like superfamily/Ribonuclease H"/>
    <property type="match status" value="1"/>
</dbReference>
<dbReference type="PANTHER" id="PTHR35046">
    <property type="entry name" value="ZINC KNUCKLE (CCHC-TYPE) FAMILY PROTEIN"/>
    <property type="match status" value="1"/>
</dbReference>
<evidence type="ECO:0000259" key="1">
    <source>
        <dbReference type="Pfam" id="PF17921"/>
    </source>
</evidence>
<organism evidence="2">
    <name type="scientific">Ananas comosus var. bracteatus</name>
    <name type="common">red pineapple</name>
    <dbReference type="NCBI Taxonomy" id="296719"/>
    <lineage>
        <taxon>Eukaryota</taxon>
        <taxon>Viridiplantae</taxon>
        <taxon>Streptophyta</taxon>
        <taxon>Embryophyta</taxon>
        <taxon>Tracheophyta</taxon>
        <taxon>Spermatophyta</taxon>
        <taxon>Magnoliopsida</taxon>
        <taxon>Liliopsida</taxon>
        <taxon>Poales</taxon>
        <taxon>Bromeliaceae</taxon>
        <taxon>Bromelioideae</taxon>
        <taxon>Ananas</taxon>
    </lineage>
</organism>
<sequence>MYKDLKVHYWWPGTKKDVGQFVAQCLICRQVKAERRFPAGKLQSLPIPVWKWENIAMDFIIGLPRSQAGHDTIWVIVDRLTKSAHFLPIHATWSGDKLAQVYLDEIVRLHGVPTSIVSDRDPGLHLTSGGVCRMLWAHVLILRMLYVDVK</sequence>
<dbReference type="SUPFAM" id="SSF53098">
    <property type="entry name" value="Ribonuclease H-like"/>
    <property type="match status" value="1"/>
</dbReference>
<proteinExistence type="predicted"/>
<dbReference type="AlphaFoldDB" id="A0A6V7PY09"/>
<dbReference type="GO" id="GO:0003676">
    <property type="term" value="F:nucleic acid binding"/>
    <property type="evidence" value="ECO:0007669"/>
    <property type="project" value="InterPro"/>
</dbReference>
<dbReference type="PANTHER" id="PTHR35046:SF9">
    <property type="entry name" value="RNA-DIRECTED DNA POLYMERASE"/>
    <property type="match status" value="1"/>
</dbReference>
<reference evidence="2" key="1">
    <citation type="submission" date="2020-07" db="EMBL/GenBank/DDBJ databases">
        <authorList>
            <person name="Lin J."/>
        </authorList>
    </citation>
    <scope>NUCLEOTIDE SEQUENCE</scope>
</reference>
<evidence type="ECO:0000313" key="2">
    <source>
        <dbReference type="EMBL" id="CAD1835588.1"/>
    </source>
</evidence>
<gene>
    <name evidence="2" type="ORF">CB5_LOCUS18799</name>
</gene>
<name>A0A6V7PY09_ANACO</name>
<dbReference type="EMBL" id="LR862153">
    <property type="protein sequence ID" value="CAD1835588.1"/>
    <property type="molecule type" value="Genomic_DNA"/>
</dbReference>
<dbReference type="InterPro" id="IPR041588">
    <property type="entry name" value="Integrase_H2C2"/>
</dbReference>